<dbReference type="PROSITE" id="PS51257">
    <property type="entry name" value="PROKAR_LIPOPROTEIN"/>
    <property type="match status" value="1"/>
</dbReference>
<dbReference type="Proteomes" id="UP001177898">
    <property type="component" value="Unassembled WGS sequence"/>
</dbReference>
<feature type="transmembrane region" description="Helical" evidence="1">
    <location>
        <begin position="33"/>
        <end position="50"/>
    </location>
</feature>
<proteinExistence type="predicted"/>
<dbReference type="RefSeq" id="WP_014665366.1">
    <property type="nucleotide sequence ID" value="NZ_CP121861.1"/>
</dbReference>
<gene>
    <name evidence="2" type="ORF">RAQ16_16270</name>
</gene>
<keyword evidence="1" id="KW-0472">Membrane</keyword>
<dbReference type="EMBL" id="JAVCYS010000006">
    <property type="protein sequence ID" value="MDQ1853887.1"/>
    <property type="molecule type" value="Genomic_DNA"/>
</dbReference>
<sequence>MLKHIGYFFTQFILSCIIIAISFFNGLYIGKPFSDVFFVFILVLILFGLLERLKNRFLQIRLSVKVFLSISAFLSAVLTIGLLTGEIVFQ</sequence>
<evidence type="ECO:0000313" key="3">
    <source>
        <dbReference type="Proteomes" id="UP001177898"/>
    </source>
</evidence>
<accession>A0ABU0VAC9</accession>
<organism evidence="2 3">
    <name type="scientific">Bacillus stercoris</name>
    <dbReference type="NCBI Taxonomy" id="2054641"/>
    <lineage>
        <taxon>Bacteria</taxon>
        <taxon>Bacillati</taxon>
        <taxon>Bacillota</taxon>
        <taxon>Bacilli</taxon>
        <taxon>Bacillales</taxon>
        <taxon>Bacillaceae</taxon>
        <taxon>Bacillus</taxon>
    </lineage>
</organism>
<evidence type="ECO:0000313" key="2">
    <source>
        <dbReference type="EMBL" id="MDQ1853887.1"/>
    </source>
</evidence>
<keyword evidence="1" id="KW-1133">Transmembrane helix</keyword>
<feature type="transmembrane region" description="Helical" evidence="1">
    <location>
        <begin position="7"/>
        <end position="27"/>
    </location>
</feature>
<dbReference type="GeneID" id="86872123"/>
<keyword evidence="3" id="KW-1185">Reference proteome</keyword>
<keyword evidence="1" id="KW-0812">Transmembrane</keyword>
<comment type="caution">
    <text evidence="2">The sequence shown here is derived from an EMBL/GenBank/DDBJ whole genome shotgun (WGS) entry which is preliminary data.</text>
</comment>
<protein>
    <recommendedName>
        <fullName evidence="4">DUF3953 domain-containing protein</fullName>
    </recommendedName>
</protein>
<name>A0ABU0VAC9_9BACI</name>
<evidence type="ECO:0008006" key="4">
    <source>
        <dbReference type="Google" id="ProtNLM"/>
    </source>
</evidence>
<reference evidence="2" key="1">
    <citation type="submission" date="2023-08" db="EMBL/GenBank/DDBJ databases">
        <title>Functional annotation and safety assessment of Bacillus stercoris.</title>
        <authorList>
            <person name="Pandit N.T."/>
            <person name="Ahir S.V."/>
            <person name="Chauhan D.A."/>
            <person name="Bose A."/>
            <person name="Dunlap C."/>
            <person name="Doshi J.A."/>
        </authorList>
    </citation>
    <scope>NUCLEOTIDE SEQUENCE</scope>
    <source>
        <strain evidence="2">ZBMF30</strain>
    </source>
</reference>
<feature type="transmembrane region" description="Helical" evidence="1">
    <location>
        <begin position="62"/>
        <end position="83"/>
    </location>
</feature>
<evidence type="ECO:0000256" key="1">
    <source>
        <dbReference type="SAM" id="Phobius"/>
    </source>
</evidence>